<evidence type="ECO:0000259" key="1">
    <source>
        <dbReference type="PROSITE" id="PS51057"/>
    </source>
</evidence>
<evidence type="ECO:0000313" key="2">
    <source>
        <dbReference type="EMBL" id="GJE68445.1"/>
    </source>
</evidence>
<sequence length="379" mass="42097">MASALSGDLRERVVAAIEAGASRREAARRFEVSPASAVRWHGAFVQEGRTQAKPMGGDQRSHTIEAQADLIRQTSEAQPELFLHELRDRLAERGLRVGVSSLSRFFKRHGHHAQKNIGHAAEQEQEDVKAARLSWFERQLDLDPDRLVFLDETATNTKMARRYGRAPRGARCRGAVPFGHWKTITVTAGLRTSGLMATALLDGPMTGARFRDYVDETLVPALQPGDTVVLDNLPAHKVSGIRERIEAAGARLLYLPAYSPDFNPIELAFAKLKAILRAEAARTISDLWNTIQRAFRRFTSAECRRYLAAAGYDAYDPTRSDAALARILRTLPRASRSCNAASRRPGKYLTKSSVIQSICLTLSWWRQQGAQSYRACADG</sequence>
<dbReference type="Pfam" id="PF13358">
    <property type="entry name" value="DDE_3"/>
    <property type="match status" value="1"/>
</dbReference>
<dbReference type="NCBIfam" id="NF033545">
    <property type="entry name" value="transpos_IS630"/>
    <property type="match status" value="1"/>
</dbReference>
<dbReference type="InterPro" id="IPR001523">
    <property type="entry name" value="Paired_dom"/>
</dbReference>
<keyword evidence="3" id="KW-1185">Reference proteome</keyword>
<proteinExistence type="predicted"/>
<dbReference type="PANTHER" id="PTHR46564:SF1">
    <property type="entry name" value="TRANSPOSASE"/>
    <property type="match status" value="1"/>
</dbReference>
<name>A0ABQ4UQV3_9HYPH</name>
<comment type="caution">
    <text evidence="2">The sequence shown here is derived from an EMBL/GenBank/DDBJ whole genome shotgun (WGS) entry which is preliminary data.</text>
</comment>
<dbReference type="InterPro" id="IPR036397">
    <property type="entry name" value="RNaseH_sf"/>
</dbReference>
<organism evidence="2 3">
    <name type="scientific">Methylorubrum aminovorans</name>
    <dbReference type="NCBI Taxonomy" id="269069"/>
    <lineage>
        <taxon>Bacteria</taxon>
        <taxon>Pseudomonadati</taxon>
        <taxon>Pseudomonadota</taxon>
        <taxon>Alphaproteobacteria</taxon>
        <taxon>Hyphomicrobiales</taxon>
        <taxon>Methylobacteriaceae</taxon>
        <taxon>Methylorubrum</taxon>
    </lineage>
</organism>
<dbReference type="InterPro" id="IPR038717">
    <property type="entry name" value="Tc1-like_DDE_dom"/>
</dbReference>
<evidence type="ECO:0000313" key="3">
    <source>
        <dbReference type="Proteomes" id="UP001055039"/>
    </source>
</evidence>
<reference evidence="2" key="1">
    <citation type="journal article" date="2021" name="Front. Microbiol.">
        <title>Comprehensive Comparative Genomics and Phenotyping of Methylobacterium Species.</title>
        <authorList>
            <person name="Alessa O."/>
            <person name="Ogura Y."/>
            <person name="Fujitani Y."/>
            <person name="Takami H."/>
            <person name="Hayashi T."/>
            <person name="Sahin N."/>
            <person name="Tani A."/>
        </authorList>
    </citation>
    <scope>NUCLEOTIDE SEQUENCE</scope>
    <source>
        <strain evidence="2">NBRC 15686</strain>
    </source>
</reference>
<dbReference type="Proteomes" id="UP001055039">
    <property type="component" value="Unassembled WGS sequence"/>
</dbReference>
<dbReference type="EMBL" id="BPRC01000072">
    <property type="protein sequence ID" value="GJE68445.1"/>
    <property type="molecule type" value="Genomic_DNA"/>
</dbReference>
<accession>A0ABQ4UQV3</accession>
<dbReference type="SUPFAM" id="SSF46689">
    <property type="entry name" value="Homeodomain-like"/>
    <property type="match status" value="1"/>
</dbReference>
<dbReference type="Gene3D" id="3.30.420.10">
    <property type="entry name" value="Ribonuclease H-like superfamily/Ribonuclease H"/>
    <property type="match status" value="1"/>
</dbReference>
<dbReference type="InterPro" id="IPR009057">
    <property type="entry name" value="Homeodomain-like_sf"/>
</dbReference>
<protein>
    <recommendedName>
        <fullName evidence="1">Paired domain-containing protein</fullName>
    </recommendedName>
</protein>
<feature type="domain" description="Paired" evidence="1">
    <location>
        <begin position="1"/>
        <end position="109"/>
    </location>
</feature>
<reference evidence="2" key="2">
    <citation type="submission" date="2021-08" db="EMBL/GenBank/DDBJ databases">
        <authorList>
            <person name="Tani A."/>
            <person name="Ola A."/>
            <person name="Ogura Y."/>
            <person name="Katsura K."/>
            <person name="Hayashi T."/>
        </authorList>
    </citation>
    <scope>NUCLEOTIDE SEQUENCE</scope>
    <source>
        <strain evidence="2">NBRC 15686</strain>
    </source>
</reference>
<gene>
    <name evidence="2" type="ORF">LNAOJCKE_5688</name>
</gene>
<dbReference type="PANTHER" id="PTHR46564">
    <property type="entry name" value="TRANSPOSASE"/>
    <property type="match status" value="1"/>
</dbReference>
<dbReference type="PROSITE" id="PS51057">
    <property type="entry name" value="PAIRED_2"/>
    <property type="match status" value="1"/>
</dbReference>
<dbReference type="InterPro" id="IPR047655">
    <property type="entry name" value="Transpos_IS630-like"/>
</dbReference>